<feature type="compositionally biased region" description="Basic and acidic residues" evidence="1">
    <location>
        <begin position="22"/>
        <end position="31"/>
    </location>
</feature>
<feature type="compositionally biased region" description="Polar residues" evidence="1">
    <location>
        <begin position="1"/>
        <end position="14"/>
    </location>
</feature>
<dbReference type="AlphaFoldDB" id="A0A415SPD8"/>
<protein>
    <recommendedName>
        <fullName evidence="2">Nuclease associated modular domain-containing protein</fullName>
    </recommendedName>
</protein>
<feature type="region of interest" description="Disordered" evidence="1">
    <location>
        <begin position="1"/>
        <end position="31"/>
    </location>
</feature>
<evidence type="ECO:0000256" key="1">
    <source>
        <dbReference type="SAM" id="MobiDB-lite"/>
    </source>
</evidence>
<dbReference type="GO" id="GO:0003677">
    <property type="term" value="F:DNA binding"/>
    <property type="evidence" value="ECO:0007669"/>
    <property type="project" value="InterPro"/>
</dbReference>
<dbReference type="RefSeq" id="WP_118495040.1">
    <property type="nucleotide sequence ID" value="NZ_QRQK01000068.1"/>
</dbReference>
<feature type="domain" description="Nuclease associated modular" evidence="2">
    <location>
        <begin position="11"/>
        <end position="31"/>
    </location>
</feature>
<dbReference type="Proteomes" id="UP000285109">
    <property type="component" value="Unassembled WGS sequence"/>
</dbReference>
<evidence type="ECO:0000259" key="2">
    <source>
        <dbReference type="Pfam" id="PF07460"/>
    </source>
</evidence>
<organism evidence="3 4">
    <name type="scientific">Phocaeicola plebeius</name>
    <dbReference type="NCBI Taxonomy" id="310297"/>
    <lineage>
        <taxon>Bacteria</taxon>
        <taxon>Pseudomonadati</taxon>
        <taxon>Bacteroidota</taxon>
        <taxon>Bacteroidia</taxon>
        <taxon>Bacteroidales</taxon>
        <taxon>Bacteroidaceae</taxon>
        <taxon>Phocaeicola</taxon>
    </lineage>
</organism>
<reference evidence="3 4" key="1">
    <citation type="submission" date="2018-08" db="EMBL/GenBank/DDBJ databases">
        <title>A genome reference for cultivated species of the human gut microbiota.</title>
        <authorList>
            <person name="Zou Y."/>
            <person name="Xue W."/>
            <person name="Luo G."/>
        </authorList>
    </citation>
    <scope>NUCLEOTIDE SEQUENCE [LARGE SCALE GENOMIC DNA]</scope>
    <source>
        <strain evidence="3 4">AF31-28B-AC</strain>
    </source>
</reference>
<accession>A0A415SPD8</accession>
<proteinExistence type="predicted"/>
<dbReference type="SUPFAM" id="SSF64496">
    <property type="entry name" value="DNA-binding domain of intron-encoded endonucleases"/>
    <property type="match status" value="1"/>
</dbReference>
<name>A0A415SPD8_9BACT</name>
<dbReference type="EMBL" id="QRQK01000068">
    <property type="protein sequence ID" value="RHM90844.1"/>
    <property type="molecule type" value="Genomic_DNA"/>
</dbReference>
<dbReference type="Pfam" id="PF07460">
    <property type="entry name" value="NUMOD3"/>
    <property type="match status" value="1"/>
</dbReference>
<comment type="caution">
    <text evidence="3">The sequence shown here is derived from an EMBL/GenBank/DDBJ whole genome shotgun (WGS) entry which is preliminary data.</text>
</comment>
<evidence type="ECO:0000313" key="3">
    <source>
        <dbReference type="EMBL" id="RHM90844.1"/>
    </source>
</evidence>
<evidence type="ECO:0000313" key="4">
    <source>
        <dbReference type="Proteomes" id="UP000285109"/>
    </source>
</evidence>
<dbReference type="InterPro" id="IPR003611">
    <property type="entry name" value="NUMOD3"/>
</dbReference>
<sequence length="110" mass="13002">MEITKQSVERSGNLNPMWGKRQSLETKKKISDSQKKRYQAIRKAIREHDILQFAHTDDKARNELIHQLLDKNNISFDNIQQAVNFVAFLLEKERVKDIIRDEINKLLVND</sequence>
<gene>
    <name evidence="3" type="ORF">DWZ34_17785</name>
</gene>